<dbReference type="GO" id="GO:0005975">
    <property type="term" value="P:carbohydrate metabolic process"/>
    <property type="evidence" value="ECO:0007669"/>
    <property type="project" value="InterPro"/>
</dbReference>
<comment type="similarity">
    <text evidence="1 2">Belongs to the glycosyl hydrolase 1 family.</text>
</comment>
<evidence type="ECO:0000256" key="2">
    <source>
        <dbReference type="RuleBase" id="RU003690"/>
    </source>
</evidence>
<dbReference type="InterPro" id="IPR017853">
    <property type="entry name" value="GH"/>
</dbReference>
<dbReference type="PANTHER" id="PTHR10353:SF302">
    <property type="entry name" value="BETA-GLUCOSIDASE 40"/>
    <property type="match status" value="1"/>
</dbReference>
<dbReference type="PANTHER" id="PTHR10353">
    <property type="entry name" value="GLYCOSYL HYDROLASE"/>
    <property type="match status" value="1"/>
</dbReference>
<dbReference type="Pfam" id="PF00232">
    <property type="entry name" value="Glyco_hydro_1"/>
    <property type="match status" value="1"/>
</dbReference>
<dbReference type="AlphaFoldDB" id="A0AAQ3RZW2"/>
<name>A0AAQ3RZW2_VIGMU</name>
<organism evidence="3 4">
    <name type="scientific">Vigna mungo</name>
    <name type="common">Black gram</name>
    <name type="synonym">Phaseolus mungo</name>
    <dbReference type="NCBI Taxonomy" id="3915"/>
    <lineage>
        <taxon>Eukaryota</taxon>
        <taxon>Viridiplantae</taxon>
        <taxon>Streptophyta</taxon>
        <taxon>Embryophyta</taxon>
        <taxon>Tracheophyta</taxon>
        <taxon>Spermatophyta</taxon>
        <taxon>Magnoliopsida</taxon>
        <taxon>eudicotyledons</taxon>
        <taxon>Gunneridae</taxon>
        <taxon>Pentapetalae</taxon>
        <taxon>rosids</taxon>
        <taxon>fabids</taxon>
        <taxon>Fabales</taxon>
        <taxon>Fabaceae</taxon>
        <taxon>Papilionoideae</taxon>
        <taxon>50 kb inversion clade</taxon>
        <taxon>NPAAA clade</taxon>
        <taxon>indigoferoid/millettioid clade</taxon>
        <taxon>Phaseoleae</taxon>
        <taxon>Vigna</taxon>
    </lineage>
</organism>
<dbReference type="InterPro" id="IPR001360">
    <property type="entry name" value="Glyco_hydro_1"/>
</dbReference>
<gene>
    <name evidence="3" type="ORF">V8G54_014884</name>
</gene>
<sequence>MRKRVGNRLPTFSKSQATLLKGSFDFVGINHYTTLYAYNVAVSLHDYIEDSGVLTFPFNGTNVIGERANSLWLYIVPHGMKSTVNYIKQKYGNPLIIVTENGNLKTRKQMRFLNDNIKLHFIM</sequence>
<dbReference type="Gene3D" id="3.20.20.80">
    <property type="entry name" value="Glycosidases"/>
    <property type="match status" value="1"/>
</dbReference>
<dbReference type="Proteomes" id="UP001374535">
    <property type="component" value="Chromosome 5"/>
</dbReference>
<protein>
    <recommendedName>
        <fullName evidence="5">Beta-glucosidase</fullName>
    </recommendedName>
</protein>
<dbReference type="SUPFAM" id="SSF51445">
    <property type="entry name" value="(Trans)glycosidases"/>
    <property type="match status" value="1"/>
</dbReference>
<reference evidence="3 4" key="1">
    <citation type="journal article" date="2023" name="Life. Sci Alliance">
        <title>Evolutionary insights into 3D genome organization and epigenetic landscape of Vigna mungo.</title>
        <authorList>
            <person name="Junaid A."/>
            <person name="Singh B."/>
            <person name="Bhatia S."/>
        </authorList>
    </citation>
    <scope>NUCLEOTIDE SEQUENCE [LARGE SCALE GENOMIC DNA]</scope>
    <source>
        <strain evidence="3">Urdbean</strain>
    </source>
</reference>
<evidence type="ECO:0000313" key="4">
    <source>
        <dbReference type="Proteomes" id="UP001374535"/>
    </source>
</evidence>
<evidence type="ECO:0000256" key="1">
    <source>
        <dbReference type="ARBA" id="ARBA00010838"/>
    </source>
</evidence>
<evidence type="ECO:0000313" key="3">
    <source>
        <dbReference type="EMBL" id="WVZ10354.1"/>
    </source>
</evidence>
<keyword evidence="4" id="KW-1185">Reference proteome</keyword>
<dbReference type="EMBL" id="CP144696">
    <property type="protein sequence ID" value="WVZ10354.1"/>
    <property type="molecule type" value="Genomic_DNA"/>
</dbReference>
<evidence type="ECO:0008006" key="5">
    <source>
        <dbReference type="Google" id="ProtNLM"/>
    </source>
</evidence>
<accession>A0AAQ3RZW2</accession>
<dbReference type="GO" id="GO:0008422">
    <property type="term" value="F:beta-glucosidase activity"/>
    <property type="evidence" value="ECO:0007669"/>
    <property type="project" value="TreeGrafter"/>
</dbReference>
<proteinExistence type="inferred from homology"/>